<organism evidence="1 2">
    <name type="scientific">Trifolium medium</name>
    <dbReference type="NCBI Taxonomy" id="97028"/>
    <lineage>
        <taxon>Eukaryota</taxon>
        <taxon>Viridiplantae</taxon>
        <taxon>Streptophyta</taxon>
        <taxon>Embryophyta</taxon>
        <taxon>Tracheophyta</taxon>
        <taxon>Spermatophyta</taxon>
        <taxon>Magnoliopsida</taxon>
        <taxon>eudicotyledons</taxon>
        <taxon>Gunneridae</taxon>
        <taxon>Pentapetalae</taxon>
        <taxon>rosids</taxon>
        <taxon>fabids</taxon>
        <taxon>Fabales</taxon>
        <taxon>Fabaceae</taxon>
        <taxon>Papilionoideae</taxon>
        <taxon>50 kb inversion clade</taxon>
        <taxon>NPAAA clade</taxon>
        <taxon>Hologalegina</taxon>
        <taxon>IRL clade</taxon>
        <taxon>Trifolieae</taxon>
        <taxon>Trifolium</taxon>
    </lineage>
</organism>
<feature type="non-terminal residue" evidence="1">
    <location>
        <position position="1"/>
    </location>
</feature>
<keyword evidence="2" id="KW-1185">Reference proteome</keyword>
<protein>
    <submittedName>
        <fullName evidence="1">Uncharacterized protein</fullName>
    </submittedName>
</protein>
<proteinExistence type="predicted"/>
<accession>A0A392U6C4</accession>
<comment type="caution">
    <text evidence="1">The sequence shown here is derived from an EMBL/GenBank/DDBJ whole genome shotgun (WGS) entry which is preliminary data.</text>
</comment>
<evidence type="ECO:0000313" key="2">
    <source>
        <dbReference type="Proteomes" id="UP000265520"/>
    </source>
</evidence>
<dbReference type="EMBL" id="LXQA010747964">
    <property type="protein sequence ID" value="MCI69041.1"/>
    <property type="molecule type" value="Genomic_DNA"/>
</dbReference>
<evidence type="ECO:0000313" key="1">
    <source>
        <dbReference type="EMBL" id="MCI69041.1"/>
    </source>
</evidence>
<sequence>HCVQHLSTECARITIGIRAGTPVYVSELQGGIF</sequence>
<dbReference type="AlphaFoldDB" id="A0A392U6C4"/>
<reference evidence="1 2" key="1">
    <citation type="journal article" date="2018" name="Front. Plant Sci.">
        <title>Red Clover (Trifolium pratense) and Zigzag Clover (T. medium) - A Picture of Genomic Similarities and Differences.</title>
        <authorList>
            <person name="Dluhosova J."/>
            <person name="Istvanek J."/>
            <person name="Nedelnik J."/>
            <person name="Repkova J."/>
        </authorList>
    </citation>
    <scope>NUCLEOTIDE SEQUENCE [LARGE SCALE GENOMIC DNA]</scope>
    <source>
        <strain evidence="2">cv. 10/8</strain>
        <tissue evidence="1">Leaf</tissue>
    </source>
</reference>
<dbReference type="Proteomes" id="UP000265520">
    <property type="component" value="Unassembled WGS sequence"/>
</dbReference>
<name>A0A392U6C4_9FABA</name>